<proteinExistence type="predicted"/>
<organism evidence="2">
    <name type="scientific">Comamonas kerstersii</name>
    <dbReference type="NCBI Taxonomy" id="225992"/>
    <lineage>
        <taxon>Bacteria</taxon>
        <taxon>Pseudomonadati</taxon>
        <taxon>Pseudomonadota</taxon>
        <taxon>Betaproteobacteria</taxon>
        <taxon>Burkholderiales</taxon>
        <taxon>Comamonadaceae</taxon>
        <taxon>Comamonas</taxon>
    </lineage>
</organism>
<dbReference type="InterPro" id="IPR007420">
    <property type="entry name" value="DUF465"/>
</dbReference>
<keyword evidence="1" id="KW-0175">Coiled coil</keyword>
<comment type="caution">
    <text evidence="2">The sequence shown here is derived from an EMBL/GenBank/DDBJ whole genome shotgun (WGS) entry which is preliminary data.</text>
</comment>
<dbReference type="EMBL" id="VZOT01000012">
    <property type="protein sequence ID" value="KAB0585602.1"/>
    <property type="molecule type" value="Genomic_DNA"/>
</dbReference>
<gene>
    <name evidence="2" type="ORF">F7P80_13655</name>
</gene>
<evidence type="ECO:0000313" key="2">
    <source>
        <dbReference type="EMBL" id="KAB0585602.1"/>
    </source>
</evidence>
<accession>A0A6A1R061</accession>
<dbReference type="InterPro" id="IPR038444">
    <property type="entry name" value="DUF465_sf"/>
</dbReference>
<name>A0A6A1R061_9BURK</name>
<protein>
    <submittedName>
        <fullName evidence="2">DUF465 domain-containing protein</fullName>
    </submittedName>
</protein>
<dbReference type="Pfam" id="PF04325">
    <property type="entry name" value="DUF465"/>
    <property type="match status" value="1"/>
</dbReference>
<dbReference type="AlphaFoldDB" id="A0A6A1R061"/>
<reference evidence="2" key="1">
    <citation type="submission" date="2019-09" db="EMBL/GenBank/DDBJ databases">
        <title>Draft genome sequences of 48 bacterial type strains from the CCUG.</title>
        <authorList>
            <person name="Tunovic T."/>
            <person name="Pineiro-Iglesias B."/>
            <person name="Unosson C."/>
            <person name="Inganas E."/>
            <person name="Ohlen M."/>
            <person name="Cardew S."/>
            <person name="Jensie-Markopoulos S."/>
            <person name="Salva-Serra F."/>
            <person name="Jaen-Luchoro D."/>
            <person name="Karlsson R."/>
            <person name="Svensson-Stadler L."/>
            <person name="Chun J."/>
            <person name="Moore E."/>
        </authorList>
    </citation>
    <scope>NUCLEOTIDE SEQUENCE</scope>
    <source>
        <strain evidence="2">CCUG 15333</strain>
    </source>
</reference>
<dbReference type="Gene3D" id="6.10.280.50">
    <property type="match status" value="1"/>
</dbReference>
<feature type="coiled-coil region" evidence="1">
    <location>
        <begin position="74"/>
        <end position="101"/>
    </location>
</feature>
<sequence>MVLFVFVHWMLLHCKIQPWCPRYPTCLHDERKLMFTEYPEQIKQLRARDKRFDYLCDKHSTLDAEIQALLDRKSPSLQLEIEQLKKQKLRVKEELYAMLQQALPELELKQQKNYMSLQTLAQSAGIRLRA</sequence>
<evidence type="ECO:0000256" key="1">
    <source>
        <dbReference type="SAM" id="Coils"/>
    </source>
</evidence>